<dbReference type="Gene3D" id="3.30.70.270">
    <property type="match status" value="1"/>
</dbReference>
<dbReference type="Proteomes" id="UP000014760">
    <property type="component" value="Unassembled WGS sequence"/>
</dbReference>
<evidence type="ECO:0000259" key="2">
    <source>
        <dbReference type="PROSITE" id="PS50887"/>
    </source>
</evidence>
<accession>R7U5D6</accession>
<evidence type="ECO:0000313" key="5">
    <source>
        <dbReference type="Proteomes" id="UP000014760"/>
    </source>
</evidence>
<keyword evidence="1" id="KW-0456">Lyase</keyword>
<proteinExistence type="predicted"/>
<dbReference type="OrthoDB" id="19824at2759"/>
<dbReference type="CDD" id="cd01949">
    <property type="entry name" value="GGDEF"/>
    <property type="match status" value="1"/>
</dbReference>
<dbReference type="OMA" id="FAIIMPN"/>
<dbReference type="SMART" id="SM00267">
    <property type="entry name" value="GGDEF"/>
    <property type="match status" value="1"/>
</dbReference>
<keyword evidence="5" id="KW-1185">Reference proteome</keyword>
<dbReference type="EnsemblMetazoa" id="CapteT93775">
    <property type="protein sequence ID" value="CapteP93775"/>
    <property type="gene ID" value="CapteG93775"/>
</dbReference>
<dbReference type="NCBIfam" id="TIGR00254">
    <property type="entry name" value="GGDEF"/>
    <property type="match status" value="1"/>
</dbReference>
<dbReference type="SUPFAM" id="SSF55073">
    <property type="entry name" value="Nucleotide cyclase"/>
    <property type="match status" value="1"/>
</dbReference>
<protein>
    <recommendedName>
        <fullName evidence="2">GGDEF domain-containing protein</fullName>
    </recommendedName>
</protein>
<organism evidence="3">
    <name type="scientific">Capitella teleta</name>
    <name type="common">Polychaete worm</name>
    <dbReference type="NCBI Taxonomy" id="283909"/>
    <lineage>
        <taxon>Eukaryota</taxon>
        <taxon>Metazoa</taxon>
        <taxon>Spiralia</taxon>
        <taxon>Lophotrochozoa</taxon>
        <taxon>Annelida</taxon>
        <taxon>Polychaeta</taxon>
        <taxon>Sedentaria</taxon>
        <taxon>Scolecida</taxon>
        <taxon>Capitellidae</taxon>
        <taxon>Capitella</taxon>
    </lineage>
</organism>
<dbReference type="PANTHER" id="PTHR45138:SF9">
    <property type="entry name" value="DIGUANYLATE CYCLASE DGCM-RELATED"/>
    <property type="match status" value="1"/>
</dbReference>
<dbReference type="GO" id="GO:0016829">
    <property type="term" value="F:lyase activity"/>
    <property type="evidence" value="ECO:0007669"/>
    <property type="project" value="UniProtKB-KW"/>
</dbReference>
<dbReference type="PROSITE" id="PS50887">
    <property type="entry name" value="GGDEF"/>
    <property type="match status" value="1"/>
</dbReference>
<evidence type="ECO:0000313" key="3">
    <source>
        <dbReference type="EMBL" id="ELT98335.1"/>
    </source>
</evidence>
<reference evidence="5" key="1">
    <citation type="submission" date="2012-12" db="EMBL/GenBank/DDBJ databases">
        <authorList>
            <person name="Hellsten U."/>
            <person name="Grimwood J."/>
            <person name="Chapman J.A."/>
            <person name="Shapiro H."/>
            <person name="Aerts A."/>
            <person name="Otillar R.P."/>
            <person name="Terry A.Y."/>
            <person name="Boore J.L."/>
            <person name="Simakov O."/>
            <person name="Marletaz F."/>
            <person name="Cho S.-J."/>
            <person name="Edsinger-Gonzales E."/>
            <person name="Havlak P."/>
            <person name="Kuo D.-H."/>
            <person name="Larsson T."/>
            <person name="Lv J."/>
            <person name="Arendt D."/>
            <person name="Savage R."/>
            <person name="Osoegawa K."/>
            <person name="de Jong P."/>
            <person name="Lindberg D.R."/>
            <person name="Seaver E.C."/>
            <person name="Weisblat D.A."/>
            <person name="Putnam N.H."/>
            <person name="Grigoriev I.V."/>
            <person name="Rokhsar D.S."/>
        </authorList>
    </citation>
    <scope>NUCLEOTIDE SEQUENCE</scope>
    <source>
        <strain evidence="5">I ESC-2004</strain>
    </source>
</reference>
<name>R7U5D6_CAPTE</name>
<reference evidence="4" key="3">
    <citation type="submission" date="2015-06" db="UniProtKB">
        <authorList>
            <consortium name="EnsemblMetazoa"/>
        </authorList>
    </citation>
    <scope>IDENTIFICATION</scope>
</reference>
<dbReference type="GO" id="GO:0005886">
    <property type="term" value="C:plasma membrane"/>
    <property type="evidence" value="ECO:0007669"/>
    <property type="project" value="TreeGrafter"/>
</dbReference>
<dbReference type="InterPro" id="IPR043128">
    <property type="entry name" value="Rev_trsase/Diguanyl_cyclase"/>
</dbReference>
<dbReference type="FunFam" id="3.30.70.270:FF:000001">
    <property type="entry name" value="Diguanylate cyclase domain protein"/>
    <property type="match status" value="1"/>
</dbReference>
<sequence>RRYFQETMQNEWERAADDGKPLSVVLMDIDFFKKCNDHYGHQYGDEVLCKVAKAMESSMEHKSGLVARFGGEEFVALLPGIDIDGAAVIGETLRKVVDSLKLDNVQSEVCEWLTISLGVSSCMPGTEGAYFEQLIKSADEALYEAKMQGRNRVVKSTDFKGSENLSE</sequence>
<dbReference type="GO" id="GO:0052621">
    <property type="term" value="F:diguanylate cyclase activity"/>
    <property type="evidence" value="ECO:0007669"/>
    <property type="project" value="TreeGrafter"/>
</dbReference>
<dbReference type="GO" id="GO:0043709">
    <property type="term" value="P:cell adhesion involved in single-species biofilm formation"/>
    <property type="evidence" value="ECO:0007669"/>
    <property type="project" value="TreeGrafter"/>
</dbReference>
<feature type="non-terminal residue" evidence="3">
    <location>
        <position position="1"/>
    </location>
</feature>
<reference evidence="3 5" key="2">
    <citation type="journal article" date="2013" name="Nature">
        <title>Insights into bilaterian evolution from three spiralian genomes.</title>
        <authorList>
            <person name="Simakov O."/>
            <person name="Marletaz F."/>
            <person name="Cho S.J."/>
            <person name="Edsinger-Gonzales E."/>
            <person name="Havlak P."/>
            <person name="Hellsten U."/>
            <person name="Kuo D.H."/>
            <person name="Larsson T."/>
            <person name="Lv J."/>
            <person name="Arendt D."/>
            <person name="Savage R."/>
            <person name="Osoegawa K."/>
            <person name="de Jong P."/>
            <person name="Grimwood J."/>
            <person name="Chapman J.A."/>
            <person name="Shapiro H."/>
            <person name="Aerts A."/>
            <person name="Otillar R.P."/>
            <person name="Terry A.Y."/>
            <person name="Boore J.L."/>
            <person name="Grigoriev I.V."/>
            <person name="Lindberg D.R."/>
            <person name="Seaver E.C."/>
            <person name="Weisblat D.A."/>
            <person name="Putnam N.H."/>
            <person name="Rokhsar D.S."/>
        </authorList>
    </citation>
    <scope>NUCLEOTIDE SEQUENCE</scope>
    <source>
        <strain evidence="3 5">I ESC-2004</strain>
    </source>
</reference>
<dbReference type="EMBL" id="KB308020">
    <property type="protein sequence ID" value="ELT98335.1"/>
    <property type="molecule type" value="Genomic_DNA"/>
</dbReference>
<dbReference type="InterPro" id="IPR000160">
    <property type="entry name" value="GGDEF_dom"/>
</dbReference>
<gene>
    <name evidence="3" type="ORF">CAPTEDRAFT_93775</name>
</gene>
<dbReference type="HOGENOM" id="CLU_000445_11_16_1"/>
<dbReference type="InterPro" id="IPR029787">
    <property type="entry name" value="Nucleotide_cyclase"/>
</dbReference>
<feature type="domain" description="GGDEF" evidence="2">
    <location>
        <begin position="20"/>
        <end position="158"/>
    </location>
</feature>
<dbReference type="AlphaFoldDB" id="R7U5D6"/>
<dbReference type="STRING" id="283909.R7U5D6"/>
<dbReference type="EMBL" id="AMQN01049079">
    <property type="status" value="NOT_ANNOTATED_CDS"/>
    <property type="molecule type" value="Genomic_DNA"/>
</dbReference>
<evidence type="ECO:0000313" key="4">
    <source>
        <dbReference type="EnsemblMetazoa" id="CapteP93775"/>
    </source>
</evidence>
<evidence type="ECO:0000256" key="1">
    <source>
        <dbReference type="ARBA" id="ARBA00023239"/>
    </source>
</evidence>
<dbReference type="InterPro" id="IPR050469">
    <property type="entry name" value="Diguanylate_Cyclase"/>
</dbReference>
<dbReference type="PANTHER" id="PTHR45138">
    <property type="entry name" value="REGULATORY COMPONENTS OF SENSORY TRANSDUCTION SYSTEM"/>
    <property type="match status" value="1"/>
</dbReference>
<dbReference type="Pfam" id="PF00990">
    <property type="entry name" value="GGDEF"/>
    <property type="match status" value="1"/>
</dbReference>